<feature type="transmembrane region" description="Helical" evidence="6">
    <location>
        <begin position="37"/>
        <end position="59"/>
    </location>
</feature>
<dbReference type="InterPro" id="IPR002549">
    <property type="entry name" value="AI-2E-like"/>
</dbReference>
<dbReference type="AlphaFoldDB" id="A0A285CXB7"/>
<comment type="subcellular location">
    <subcellularLocation>
        <location evidence="1">Membrane</location>
        <topology evidence="1">Multi-pass membrane protein</topology>
    </subcellularLocation>
</comment>
<dbReference type="GO" id="GO:0016020">
    <property type="term" value="C:membrane"/>
    <property type="evidence" value="ECO:0007669"/>
    <property type="project" value="UniProtKB-SubCell"/>
</dbReference>
<dbReference type="Proteomes" id="UP000219546">
    <property type="component" value="Unassembled WGS sequence"/>
</dbReference>
<evidence type="ECO:0000256" key="1">
    <source>
        <dbReference type="ARBA" id="ARBA00004141"/>
    </source>
</evidence>
<comment type="similarity">
    <text evidence="2">Belongs to the autoinducer-2 exporter (AI-2E) (TC 2.A.86) family.</text>
</comment>
<feature type="transmembrane region" description="Helical" evidence="6">
    <location>
        <begin position="156"/>
        <end position="178"/>
    </location>
</feature>
<keyword evidence="5 6" id="KW-0472">Membrane</keyword>
<feature type="transmembrane region" description="Helical" evidence="6">
    <location>
        <begin position="219"/>
        <end position="236"/>
    </location>
</feature>
<gene>
    <name evidence="7" type="ORF">SAMN05877753_105349</name>
</gene>
<evidence type="ECO:0000256" key="2">
    <source>
        <dbReference type="ARBA" id="ARBA00009773"/>
    </source>
</evidence>
<organism evidence="7 8">
    <name type="scientific">Bacillus oleivorans</name>
    <dbReference type="NCBI Taxonomy" id="1448271"/>
    <lineage>
        <taxon>Bacteria</taxon>
        <taxon>Bacillati</taxon>
        <taxon>Bacillota</taxon>
        <taxon>Bacilli</taxon>
        <taxon>Bacillales</taxon>
        <taxon>Bacillaceae</taxon>
        <taxon>Bacillus</taxon>
    </lineage>
</organism>
<dbReference type="PANTHER" id="PTHR21716:SF15">
    <property type="entry name" value="TRANSPORT PROTEIN YRRI-RELATED"/>
    <property type="match status" value="1"/>
</dbReference>
<protein>
    <submittedName>
        <fullName evidence="7">Predicted PurR-regulated permease PerM</fullName>
    </submittedName>
</protein>
<feature type="transmembrane region" description="Helical" evidence="6">
    <location>
        <begin position="7"/>
        <end position="31"/>
    </location>
</feature>
<proteinExistence type="inferred from homology"/>
<feature type="transmembrane region" description="Helical" evidence="6">
    <location>
        <begin position="311"/>
        <end position="338"/>
    </location>
</feature>
<feature type="transmembrane region" description="Helical" evidence="6">
    <location>
        <begin position="268"/>
        <end position="291"/>
    </location>
</feature>
<evidence type="ECO:0000313" key="7">
    <source>
        <dbReference type="EMBL" id="SNX71708.1"/>
    </source>
</evidence>
<name>A0A285CXB7_9BACI</name>
<keyword evidence="8" id="KW-1185">Reference proteome</keyword>
<reference evidence="7 8" key="1">
    <citation type="submission" date="2017-08" db="EMBL/GenBank/DDBJ databases">
        <authorList>
            <person name="de Groot N.N."/>
        </authorList>
    </citation>
    <scope>NUCLEOTIDE SEQUENCE [LARGE SCALE GENOMIC DNA]</scope>
    <source>
        <strain evidence="7 8">JC228</strain>
    </source>
</reference>
<keyword evidence="3 6" id="KW-0812">Transmembrane</keyword>
<evidence type="ECO:0000313" key="8">
    <source>
        <dbReference type="Proteomes" id="UP000219546"/>
    </source>
</evidence>
<evidence type="ECO:0000256" key="3">
    <source>
        <dbReference type="ARBA" id="ARBA00022692"/>
    </source>
</evidence>
<dbReference type="GO" id="GO:0055085">
    <property type="term" value="P:transmembrane transport"/>
    <property type="evidence" value="ECO:0007669"/>
    <property type="project" value="TreeGrafter"/>
</dbReference>
<evidence type="ECO:0000256" key="6">
    <source>
        <dbReference type="SAM" id="Phobius"/>
    </source>
</evidence>
<sequence>MDIKIKWLYRLGIILLTFILIYIFLLIRSIWLPLLQIVFTVLTPFVISAFISYLLYPTVEKLHKQGLHRGLSIFIIYVLFFGSVGYGIYKGVPLFVHQLKDFVENAPYFAHQYREIVHTLERETSALPAEIKARISEGIVMAELLLDRLLDKTVDILIKIGNSLFVIILIPFISFYMLKDIEKIKETFWKLTPYKWRNEGKQFLYDIDESLGHYIRGQFTVCLAMGLISFTLFWMIGLKYPLLLGIFVGVTNIIPYFGPIIGAIPSVIIAATMSIKLVIYSLIIILVLQFLEGNILSPYIVGKSLHMHPLLIIAALLAGGEIGGIIGLLIAVPLLAIVKVTLFHIKLRFIDKVRI</sequence>
<feature type="transmembrane region" description="Helical" evidence="6">
    <location>
        <begin position="71"/>
        <end position="89"/>
    </location>
</feature>
<dbReference type="EMBL" id="OAOP01000005">
    <property type="protein sequence ID" value="SNX71708.1"/>
    <property type="molecule type" value="Genomic_DNA"/>
</dbReference>
<dbReference type="PANTHER" id="PTHR21716">
    <property type="entry name" value="TRANSMEMBRANE PROTEIN"/>
    <property type="match status" value="1"/>
</dbReference>
<dbReference type="RefSeq" id="WP_097159138.1">
    <property type="nucleotide sequence ID" value="NZ_JBEPMQ010000019.1"/>
</dbReference>
<dbReference type="OrthoDB" id="9793390at2"/>
<accession>A0A285CXB7</accession>
<feature type="transmembrane region" description="Helical" evidence="6">
    <location>
        <begin position="242"/>
        <end position="261"/>
    </location>
</feature>
<evidence type="ECO:0000256" key="5">
    <source>
        <dbReference type="ARBA" id="ARBA00023136"/>
    </source>
</evidence>
<keyword evidence="4 6" id="KW-1133">Transmembrane helix</keyword>
<evidence type="ECO:0000256" key="4">
    <source>
        <dbReference type="ARBA" id="ARBA00022989"/>
    </source>
</evidence>
<dbReference type="Pfam" id="PF01594">
    <property type="entry name" value="AI-2E_transport"/>
    <property type="match status" value="1"/>
</dbReference>